<proteinExistence type="predicted"/>
<dbReference type="Proteomes" id="UP000594800">
    <property type="component" value="Chromosome"/>
</dbReference>
<protein>
    <submittedName>
        <fullName evidence="1">Uncharacterized protein</fullName>
    </submittedName>
</protein>
<reference evidence="1 2" key="1">
    <citation type="submission" date="2020-11" db="EMBL/GenBank/DDBJ databases">
        <title>Description of Pontivivens ytuae sp. nov. isolated from deep sea sediment of Mariana Trench.</title>
        <authorList>
            <person name="Wang Z."/>
            <person name="Sun Q.-L."/>
            <person name="Xu X.-D."/>
            <person name="Tang Y.-Z."/>
            <person name="Zhang J."/>
        </authorList>
    </citation>
    <scope>NUCLEOTIDE SEQUENCE [LARGE SCALE GENOMIC DNA]</scope>
    <source>
        <strain evidence="1 2">MT2928</strain>
    </source>
</reference>
<gene>
    <name evidence="1" type="ORF">I0K15_02185</name>
</gene>
<sequence length="127" mass="13551">MEELSDDEVIAAATTGDAFRKPLLIDELARRALADPALLGQAVEAISAERALLSRQGYAPGWMAAGRILDSGDAGAIAVLLRAMDAWSARDQADLVALWSGPAGLAEGTRALLERHGWAPKYDPERR</sequence>
<dbReference type="EMBL" id="CP064942">
    <property type="protein sequence ID" value="QPH54613.1"/>
    <property type="molecule type" value="Genomic_DNA"/>
</dbReference>
<evidence type="ECO:0000313" key="1">
    <source>
        <dbReference type="EMBL" id="QPH54613.1"/>
    </source>
</evidence>
<keyword evidence="2" id="KW-1185">Reference proteome</keyword>
<dbReference type="RefSeq" id="WP_196103822.1">
    <property type="nucleotide sequence ID" value="NZ_CP064942.1"/>
</dbReference>
<dbReference type="KEGG" id="poz:I0K15_02185"/>
<accession>A0A7S9LSX6</accession>
<evidence type="ECO:0000313" key="2">
    <source>
        <dbReference type="Proteomes" id="UP000594800"/>
    </source>
</evidence>
<dbReference type="AlphaFoldDB" id="A0A7S9LSX6"/>
<name>A0A7S9LSX6_9RHOB</name>
<organism evidence="1 2">
    <name type="scientific">Pontivivens ytuae</name>
    <dbReference type="NCBI Taxonomy" id="2789856"/>
    <lineage>
        <taxon>Bacteria</taxon>
        <taxon>Pseudomonadati</taxon>
        <taxon>Pseudomonadota</taxon>
        <taxon>Alphaproteobacteria</taxon>
        <taxon>Rhodobacterales</taxon>
        <taxon>Paracoccaceae</taxon>
        <taxon>Pontivivens</taxon>
    </lineage>
</organism>